<evidence type="ECO:0000313" key="3">
    <source>
        <dbReference type="Proteomes" id="UP000027821"/>
    </source>
</evidence>
<dbReference type="PANTHER" id="PTHR40076:SF1">
    <property type="entry name" value="MEMBRANE PROTEIN"/>
    <property type="match status" value="1"/>
</dbReference>
<evidence type="ECO:0000256" key="1">
    <source>
        <dbReference type="SAM" id="Phobius"/>
    </source>
</evidence>
<feature type="transmembrane region" description="Helical" evidence="1">
    <location>
        <begin position="33"/>
        <end position="53"/>
    </location>
</feature>
<accession>A0A074KWW1</accession>
<comment type="caution">
    <text evidence="2">The sequence shown here is derived from an EMBL/GenBank/DDBJ whole genome shotgun (WGS) entry which is preliminary data.</text>
</comment>
<sequence length="210" mass="24077">MNKKSLLLLIEEGYEFDVENSLRKGWEIFSLNIINSLAYMMFIFSIQLMVVLYMPELMLLYSILVFPALICGFFLVANKSSQNEPVTYPDFFKGFKYYIPLVLINVVGQVLVALGIFVLILPGIFLTVSYMFAFLIALFAGTDFWQSLELSRKLIYLNFKKFFILFLLLVVLNVIGALILIGLLITVPFSMYVIYAAFETVTRNAVTEEE</sequence>
<name>A0A074KWW1_9BACT</name>
<reference evidence="2 3" key="1">
    <citation type="submission" date="2014-04" db="EMBL/GenBank/DDBJ databases">
        <title>Characterization and application of a salt tolerant electro-active bacterium.</title>
        <authorList>
            <person name="Yang L."/>
            <person name="Wei S."/>
            <person name="Tay Q.X.M."/>
        </authorList>
    </citation>
    <scope>NUCLEOTIDE SEQUENCE [LARGE SCALE GENOMIC DNA]</scope>
    <source>
        <strain evidence="2 3">LY1</strain>
    </source>
</reference>
<feature type="transmembrane region" description="Helical" evidence="1">
    <location>
        <begin position="97"/>
        <end position="118"/>
    </location>
</feature>
<keyword evidence="1" id="KW-1133">Transmembrane helix</keyword>
<keyword evidence="1" id="KW-0812">Transmembrane</keyword>
<gene>
    <name evidence="2" type="ORF">EL17_06960</name>
</gene>
<keyword evidence="3" id="KW-1185">Reference proteome</keyword>
<dbReference type="STRING" id="1048983.EL17_06960"/>
<dbReference type="InterPro" id="IPR010380">
    <property type="entry name" value="DUF975"/>
</dbReference>
<dbReference type="Proteomes" id="UP000027821">
    <property type="component" value="Unassembled WGS sequence"/>
</dbReference>
<dbReference type="RefSeq" id="WP_035072465.1">
    <property type="nucleotide sequence ID" value="NZ_JMIH01000015.1"/>
</dbReference>
<dbReference type="eggNOG" id="COG5523">
    <property type="taxonomic scope" value="Bacteria"/>
</dbReference>
<organism evidence="2 3">
    <name type="scientific">Anditalea andensis</name>
    <dbReference type="NCBI Taxonomy" id="1048983"/>
    <lineage>
        <taxon>Bacteria</taxon>
        <taxon>Pseudomonadati</taxon>
        <taxon>Bacteroidota</taxon>
        <taxon>Cytophagia</taxon>
        <taxon>Cytophagales</taxon>
        <taxon>Cytophagaceae</taxon>
        <taxon>Anditalea</taxon>
    </lineage>
</organism>
<keyword evidence="1" id="KW-0472">Membrane</keyword>
<feature type="transmembrane region" description="Helical" evidence="1">
    <location>
        <begin position="162"/>
        <end position="185"/>
    </location>
</feature>
<protein>
    <submittedName>
        <fullName evidence="2">Membrane protein</fullName>
    </submittedName>
</protein>
<dbReference type="OrthoDB" id="825622at2"/>
<dbReference type="AlphaFoldDB" id="A0A074KWW1"/>
<evidence type="ECO:0000313" key="2">
    <source>
        <dbReference type="EMBL" id="KEO74471.1"/>
    </source>
</evidence>
<feature type="transmembrane region" description="Helical" evidence="1">
    <location>
        <begin position="124"/>
        <end position="141"/>
    </location>
</feature>
<feature type="transmembrane region" description="Helical" evidence="1">
    <location>
        <begin position="59"/>
        <end position="77"/>
    </location>
</feature>
<dbReference type="EMBL" id="JMIH01000015">
    <property type="protein sequence ID" value="KEO74471.1"/>
    <property type="molecule type" value="Genomic_DNA"/>
</dbReference>
<proteinExistence type="predicted"/>
<dbReference type="PANTHER" id="PTHR40076">
    <property type="entry name" value="MEMBRANE PROTEIN-RELATED"/>
    <property type="match status" value="1"/>
</dbReference>